<sequence length="31" mass="3484">MIEALKSDEVIDKVGGRFKLAVLIQKRLVDV</sequence>
<evidence type="ECO:0000313" key="1">
    <source>
        <dbReference type="EMBL" id="GAF89277.1"/>
    </source>
</evidence>
<dbReference type="AlphaFoldDB" id="X0TMB5"/>
<name>X0TMB5_9ZZZZ</name>
<dbReference type="EMBL" id="BARS01019294">
    <property type="protein sequence ID" value="GAF89277.1"/>
    <property type="molecule type" value="Genomic_DNA"/>
</dbReference>
<proteinExistence type="predicted"/>
<organism evidence="1">
    <name type="scientific">marine sediment metagenome</name>
    <dbReference type="NCBI Taxonomy" id="412755"/>
    <lineage>
        <taxon>unclassified sequences</taxon>
        <taxon>metagenomes</taxon>
        <taxon>ecological metagenomes</taxon>
    </lineage>
</organism>
<comment type="caution">
    <text evidence="1">The sequence shown here is derived from an EMBL/GenBank/DDBJ whole genome shotgun (WGS) entry which is preliminary data.</text>
</comment>
<reference evidence="1" key="1">
    <citation type="journal article" date="2014" name="Front. Microbiol.">
        <title>High frequency of phylogenetically diverse reductive dehalogenase-homologous genes in deep subseafloor sedimentary metagenomes.</title>
        <authorList>
            <person name="Kawai M."/>
            <person name="Futagami T."/>
            <person name="Toyoda A."/>
            <person name="Takaki Y."/>
            <person name="Nishi S."/>
            <person name="Hori S."/>
            <person name="Arai W."/>
            <person name="Tsubouchi T."/>
            <person name="Morono Y."/>
            <person name="Uchiyama I."/>
            <person name="Ito T."/>
            <person name="Fujiyama A."/>
            <person name="Inagaki F."/>
            <person name="Takami H."/>
        </authorList>
    </citation>
    <scope>NUCLEOTIDE SEQUENCE</scope>
    <source>
        <strain evidence="1">Expedition CK06-06</strain>
    </source>
</reference>
<accession>X0TMB5</accession>
<feature type="non-terminal residue" evidence="1">
    <location>
        <position position="31"/>
    </location>
</feature>
<protein>
    <submittedName>
        <fullName evidence="1">Uncharacterized protein</fullName>
    </submittedName>
</protein>
<gene>
    <name evidence="1" type="ORF">S01H1_31287</name>
</gene>